<evidence type="ECO:0000256" key="8">
    <source>
        <dbReference type="PIRSR" id="PIRSR001134-1"/>
    </source>
</evidence>
<dbReference type="Proteomes" id="UP000322927">
    <property type="component" value="Chromosome"/>
</dbReference>
<accession>A0A5P2BUS6</accession>
<dbReference type="Pfam" id="PF02983">
    <property type="entry name" value="Pro_Al_protease"/>
    <property type="match status" value="1"/>
</dbReference>
<feature type="active site" description="Charge relay system" evidence="8">
    <location>
        <position position="314"/>
    </location>
</feature>
<dbReference type="InterPro" id="IPR004236">
    <property type="entry name" value="Pept_S1_alpha_lytic"/>
</dbReference>
<keyword evidence="6" id="KW-0865">Zymogen</keyword>
<dbReference type="GO" id="GO:0006508">
    <property type="term" value="P:proteolysis"/>
    <property type="evidence" value="ECO:0007669"/>
    <property type="project" value="UniProtKB-KW"/>
</dbReference>
<keyword evidence="2 11" id="KW-0645">Protease</keyword>
<feature type="disulfide bond" evidence="9">
    <location>
        <begin position="271"/>
        <end position="287"/>
    </location>
</feature>
<dbReference type="Gene3D" id="3.30.300.50">
    <property type="match status" value="2"/>
</dbReference>
<keyword evidence="7 9" id="KW-1015">Disulfide bond</keyword>
<dbReference type="GO" id="GO:0004252">
    <property type="term" value="F:serine-type endopeptidase activity"/>
    <property type="evidence" value="ECO:0007669"/>
    <property type="project" value="InterPro"/>
</dbReference>
<keyword evidence="5" id="KW-0720">Serine protease</keyword>
<organism evidence="11 12">
    <name type="scientific">Streptomyces venezuelae</name>
    <dbReference type="NCBI Taxonomy" id="54571"/>
    <lineage>
        <taxon>Bacteria</taxon>
        <taxon>Bacillati</taxon>
        <taxon>Actinomycetota</taxon>
        <taxon>Actinomycetes</taxon>
        <taxon>Kitasatosporales</taxon>
        <taxon>Streptomycetaceae</taxon>
        <taxon>Streptomyces</taxon>
    </lineage>
</organism>
<evidence type="ECO:0000256" key="6">
    <source>
        <dbReference type="ARBA" id="ARBA00023145"/>
    </source>
</evidence>
<proteinExistence type="inferred from homology"/>
<dbReference type="AlphaFoldDB" id="A0A5P2BUS6"/>
<dbReference type="InterPro" id="IPR043504">
    <property type="entry name" value="Peptidase_S1_PA_chymotrypsin"/>
</dbReference>
<evidence type="ECO:0000256" key="7">
    <source>
        <dbReference type="ARBA" id="ARBA00023157"/>
    </source>
</evidence>
<dbReference type="CDD" id="cd21112">
    <property type="entry name" value="alphaLP-like"/>
    <property type="match status" value="1"/>
</dbReference>
<dbReference type="Gene3D" id="2.40.10.10">
    <property type="entry name" value="Trypsin-like serine proteases"/>
    <property type="match status" value="2"/>
</dbReference>
<dbReference type="OrthoDB" id="8781117at2"/>
<evidence type="ECO:0000256" key="5">
    <source>
        <dbReference type="ARBA" id="ARBA00022825"/>
    </source>
</evidence>
<dbReference type="InterPro" id="IPR009003">
    <property type="entry name" value="Peptidase_S1_PA"/>
</dbReference>
<protein>
    <submittedName>
        <fullName evidence="11">Serine protease</fullName>
    </submittedName>
</protein>
<keyword evidence="4" id="KW-0378">Hydrolase</keyword>
<dbReference type="PRINTS" id="PR00861">
    <property type="entry name" value="ALYTICPTASE"/>
</dbReference>
<comment type="similarity">
    <text evidence="1">Belongs to the peptidase S1 family.</text>
</comment>
<keyword evidence="3" id="KW-0732">Signal</keyword>
<feature type="active site" description="Charge relay system" evidence="8">
    <location>
        <position position="397"/>
    </location>
</feature>
<dbReference type="InterPro" id="IPR035070">
    <property type="entry name" value="Streptogrisin_prodomain"/>
</dbReference>
<feature type="disulfide bond" evidence="9">
    <location>
        <begin position="354"/>
        <end position="364"/>
    </location>
</feature>
<dbReference type="InterPro" id="IPR001316">
    <property type="entry name" value="Pept_S1A_streptogrisin"/>
</dbReference>
<evidence type="ECO:0000256" key="9">
    <source>
        <dbReference type="PIRSR" id="PIRSR001134-2"/>
    </source>
</evidence>
<feature type="domain" description="Peptidase S1A alpha-lytic prodomain" evidence="10">
    <location>
        <begin position="172"/>
        <end position="238"/>
    </location>
</feature>
<dbReference type="PIRSF" id="PIRSF001134">
    <property type="entry name" value="Streptogrisin"/>
    <property type="match status" value="1"/>
</dbReference>
<dbReference type="SUPFAM" id="SSF50494">
    <property type="entry name" value="Trypsin-like serine proteases"/>
    <property type="match status" value="1"/>
</dbReference>
<evidence type="ECO:0000313" key="11">
    <source>
        <dbReference type="EMBL" id="QES33478.1"/>
    </source>
</evidence>
<feature type="disulfide bond" evidence="9">
    <location>
        <begin position="391"/>
        <end position="418"/>
    </location>
</feature>
<dbReference type="EMBL" id="CP029192">
    <property type="protein sequence ID" value="QES33478.1"/>
    <property type="molecule type" value="Genomic_DNA"/>
</dbReference>
<reference evidence="11 12" key="1">
    <citation type="submission" date="2018-05" db="EMBL/GenBank/DDBJ databases">
        <title>Streptomyces venezuelae.</title>
        <authorList>
            <person name="Kim W."/>
            <person name="Lee N."/>
            <person name="Cho B.-K."/>
        </authorList>
    </citation>
    <scope>NUCLEOTIDE SEQUENCE [LARGE SCALE GENOMIC DNA]</scope>
    <source>
        <strain evidence="11 12">ATCC 14584</strain>
    </source>
</reference>
<dbReference type="GO" id="GO:0005576">
    <property type="term" value="C:extracellular region"/>
    <property type="evidence" value="ECO:0007669"/>
    <property type="project" value="InterPro"/>
</dbReference>
<evidence type="ECO:0000313" key="12">
    <source>
        <dbReference type="Proteomes" id="UP000322927"/>
    </source>
</evidence>
<evidence type="ECO:0000256" key="4">
    <source>
        <dbReference type="ARBA" id="ARBA00022801"/>
    </source>
</evidence>
<evidence type="ECO:0000256" key="1">
    <source>
        <dbReference type="ARBA" id="ARBA00007664"/>
    </source>
</evidence>
<name>A0A5P2BUS6_STRVZ</name>
<feature type="active site" description="Charge relay system" evidence="8">
    <location>
        <position position="286"/>
    </location>
</feature>
<evidence type="ECO:0000259" key="10">
    <source>
        <dbReference type="Pfam" id="PF02983"/>
    </source>
</evidence>
<evidence type="ECO:0000256" key="3">
    <source>
        <dbReference type="ARBA" id="ARBA00022729"/>
    </source>
</evidence>
<evidence type="ECO:0000256" key="2">
    <source>
        <dbReference type="ARBA" id="ARBA00022670"/>
    </source>
</evidence>
<sequence length="443" mass="45759">MCRRASGLALTVSLRSPAPSRESALRTQLRSTHPLLERREVPPVRRKTTTRLGLSAVLVAAACAGTALVPTAAADSGPATAGTSASGEALASDGLLKAMQRDLGLSPAAARERLADEKQAVKVERAAKKAAGDAYGGAWFDAGRGRLTVALTERSAAADVRGTGADVRIVEHSAAELDAAKARVDKFAAKGHGKDKVKAPAGVASWRVDAKANRLVVDVVEGHRADNDVTDFLRRARATAPLRVDTVPEAPSTFAAGTVGGDPYYTGNVRCSIGFSVHGGFVTAGHCGKAGAGVRGWDGSNIGSFQGSSFPDNDYAWVSVGSGWWTVPVVLGWGAIPDRLVKGSAEAPVGTSICRSGSTTKWHCGNLLAKNETVNYSGGAVVHQLTKTSVCAEGGDSGGSFISGDQAQGVTSGGWGNCSSGGETWFQPVNEILQRYGLRLHTA</sequence>
<gene>
    <name evidence="11" type="ORF">DEJ48_08810</name>
</gene>